<evidence type="ECO:0000313" key="2">
    <source>
        <dbReference type="Proteomes" id="UP001154259"/>
    </source>
</evidence>
<dbReference type="Proteomes" id="UP001154259">
    <property type="component" value="Unassembled WGS sequence"/>
</dbReference>
<feature type="non-terminal residue" evidence="1">
    <location>
        <position position="1"/>
    </location>
</feature>
<keyword evidence="2" id="KW-1185">Reference proteome</keyword>
<evidence type="ECO:0000313" key="1">
    <source>
        <dbReference type="EMBL" id="CAI3962541.1"/>
    </source>
</evidence>
<comment type="caution">
    <text evidence="1">The sequence shown here is derived from an EMBL/GenBank/DDBJ whole genome shotgun (WGS) entry which is preliminary data.</text>
</comment>
<protein>
    <submittedName>
        <fullName evidence="1">Uncharacterized protein</fullName>
    </submittedName>
</protein>
<accession>A0ABM9HVM2</accession>
<gene>
    <name evidence="1" type="ORF">R53529_LOCUS2500</name>
</gene>
<reference evidence="1" key="1">
    <citation type="submission" date="2022-10" db="EMBL/GenBank/DDBJ databases">
        <authorList>
            <person name="Botero Cardona J."/>
        </authorList>
    </citation>
    <scope>NUCLEOTIDE SEQUENCE</scope>
    <source>
        <strain evidence="1">R-53529</strain>
    </source>
</reference>
<proteinExistence type="predicted"/>
<name>A0ABM9HVM2_9PROT</name>
<dbReference type="EMBL" id="CAMXCS010000081">
    <property type="protein sequence ID" value="CAI3962541.1"/>
    <property type="molecule type" value="Genomic_DNA"/>
</dbReference>
<feature type="non-terminal residue" evidence="1">
    <location>
        <position position="40"/>
    </location>
</feature>
<organism evidence="1 2">
    <name type="scientific">Commensalibacter communis</name>
    <dbReference type="NCBI Taxonomy" id="2972786"/>
    <lineage>
        <taxon>Bacteria</taxon>
        <taxon>Pseudomonadati</taxon>
        <taxon>Pseudomonadota</taxon>
        <taxon>Alphaproteobacteria</taxon>
        <taxon>Acetobacterales</taxon>
        <taxon>Acetobacteraceae</taxon>
    </lineage>
</organism>
<sequence length="40" mass="4261">LSPFGMVKFRMTSLDVPTFSTMTFVPGSPVVIVPTVMDAG</sequence>